<dbReference type="EMBL" id="MNYI01000003">
    <property type="protein sequence ID" value="OIP43817.1"/>
    <property type="molecule type" value="Genomic_DNA"/>
</dbReference>
<protein>
    <submittedName>
        <fullName evidence="2">Uncharacterized protein</fullName>
    </submittedName>
</protein>
<feature type="chain" id="PRO_5012724015" evidence="1">
    <location>
        <begin position="21"/>
        <end position="180"/>
    </location>
</feature>
<name>A0A1J5E648_9BACT</name>
<organism evidence="2 3">
    <name type="scientific">Candidatus Desantisbacteria bacterium CG2_30_40_21</name>
    <dbReference type="NCBI Taxonomy" id="1817895"/>
    <lineage>
        <taxon>Bacteria</taxon>
        <taxon>Candidatus Desantisiibacteriota</taxon>
    </lineage>
</organism>
<proteinExistence type="predicted"/>
<dbReference type="AlphaFoldDB" id="A0A1J5E648"/>
<feature type="signal peptide" evidence="1">
    <location>
        <begin position="1"/>
        <end position="20"/>
    </location>
</feature>
<evidence type="ECO:0000313" key="3">
    <source>
        <dbReference type="Proteomes" id="UP000183085"/>
    </source>
</evidence>
<dbReference type="STRING" id="1817895.AUJ95_00090"/>
<evidence type="ECO:0000313" key="2">
    <source>
        <dbReference type="EMBL" id="OIP43817.1"/>
    </source>
</evidence>
<keyword evidence="1" id="KW-0732">Signal</keyword>
<sequence length="180" mass="20624">MFKHLLLLLAIFIIPSTTEADIGLKHYEISLSCNKNKVECEGIRIKQTYAERDKNIQSFPGSNTYKMNMVSFAGRTLKTLYFSINKKASADTQGYTANEKSNGFPKQISNNLIKGDSLYKVKRKVKQDIEKQAIEDERMKILDKQQIILHIPYLEDASKIYIYNAVGQKIQTIRLDGIIK</sequence>
<dbReference type="Proteomes" id="UP000183085">
    <property type="component" value="Unassembled WGS sequence"/>
</dbReference>
<reference evidence="2 3" key="1">
    <citation type="journal article" date="2016" name="Environ. Microbiol.">
        <title>Genomic resolution of a cold subsurface aquifer community provides metabolic insights for novel microbes adapted to high CO concentrations.</title>
        <authorList>
            <person name="Probst A.J."/>
            <person name="Castelle C.J."/>
            <person name="Singh A."/>
            <person name="Brown C.T."/>
            <person name="Anantharaman K."/>
            <person name="Sharon I."/>
            <person name="Hug L.A."/>
            <person name="Burstein D."/>
            <person name="Emerson J.B."/>
            <person name="Thomas B.C."/>
            <person name="Banfield J.F."/>
        </authorList>
    </citation>
    <scope>NUCLEOTIDE SEQUENCE [LARGE SCALE GENOMIC DNA]</scope>
    <source>
        <strain evidence="2">CG2_30_40_21</strain>
    </source>
</reference>
<comment type="caution">
    <text evidence="2">The sequence shown here is derived from an EMBL/GenBank/DDBJ whole genome shotgun (WGS) entry which is preliminary data.</text>
</comment>
<gene>
    <name evidence="2" type="ORF">AUJ95_00090</name>
</gene>
<accession>A0A1J5E648</accession>
<evidence type="ECO:0000256" key="1">
    <source>
        <dbReference type="SAM" id="SignalP"/>
    </source>
</evidence>